<gene>
    <name evidence="1" type="ORF">BRZCDTV_303</name>
</gene>
<evidence type="ECO:0008006" key="3">
    <source>
        <dbReference type="Google" id="ProtNLM"/>
    </source>
</evidence>
<organism evidence="1">
    <name type="scientific">Brazilian cedratvirus IHUMI</name>
    <dbReference type="NCBI Taxonomy" id="2126980"/>
    <lineage>
        <taxon>Viruses</taxon>
        <taxon>Pithoviruses</taxon>
        <taxon>Orthocedratvirinae</taxon>
        <taxon>Alphacedratvirus</taxon>
        <taxon>Alphacedratvirus brasiliense</taxon>
    </lineage>
</organism>
<proteinExistence type="predicted"/>
<evidence type="ECO:0000313" key="1">
    <source>
        <dbReference type="EMBL" id="SPN79373.1"/>
    </source>
</evidence>
<dbReference type="Proteomes" id="UP000273054">
    <property type="component" value="Segment"/>
</dbReference>
<accession>A0A2R8FEF7</accession>
<sequence>MHYEFFVGPIDLRQRFPELVANSTYLFPLTFTDYYVMYQGRRTQVYNYGERWYSASKEVNAFMDNERPEIISVDRVVQGKWEPNTETNGWISIMVEENKIIGSYYGGIYVDQLGRNYSSNSSIDISPEYRGRGLCREFAFFTYQHLVDLFHMDYILVRVDSTIGAGACRCYVRAAKDLGLRTFGSLSEEHEYLYREVQDCNLGDLKFLIFTTLKVDEVMTSAFDREEEEG</sequence>
<evidence type="ECO:0000313" key="2">
    <source>
        <dbReference type="Proteomes" id="UP000273054"/>
    </source>
</evidence>
<reference evidence="1" key="1">
    <citation type="submission" date="2018-03" db="EMBL/GenBank/DDBJ databases">
        <authorList>
            <consortium name="Urmite Genomes"/>
        </authorList>
    </citation>
    <scope>NUCLEOTIDE SEQUENCE [LARGE SCALE GENOMIC DNA]</scope>
    <source>
        <strain evidence="1">IHUMI-27.7</strain>
    </source>
</reference>
<protein>
    <recommendedName>
        <fullName evidence="3">Acyl-CoA N-acyltransferase</fullName>
    </recommendedName>
</protein>
<dbReference type="EMBL" id="LT994651">
    <property type="protein sequence ID" value="SPN79373.1"/>
    <property type="molecule type" value="Genomic_DNA"/>
</dbReference>
<name>A0A2R8FEF7_9VIRU</name>
<keyword evidence="2" id="KW-1185">Reference proteome</keyword>